<dbReference type="InterPro" id="IPR016032">
    <property type="entry name" value="Sig_transdc_resp-reg_C-effctor"/>
</dbReference>
<feature type="domain" description="HTH luxR-type" evidence="3">
    <location>
        <begin position="207"/>
        <end position="272"/>
    </location>
</feature>
<dbReference type="InterPro" id="IPR036388">
    <property type="entry name" value="WH-like_DNA-bd_sf"/>
</dbReference>
<reference evidence="4 5" key="1">
    <citation type="submission" date="2016-11" db="EMBL/GenBank/DDBJ databases">
        <title>Paenibacillus species isolates.</title>
        <authorList>
            <person name="Beno S.M."/>
        </authorList>
    </citation>
    <scope>NUCLEOTIDE SEQUENCE [LARGE SCALE GENOMIC DNA]</scope>
    <source>
        <strain evidence="4 5">FSL H7-0433</strain>
    </source>
</reference>
<organism evidence="4 5">
    <name type="scientific">Paenibacillus odorifer</name>
    <dbReference type="NCBI Taxonomy" id="189426"/>
    <lineage>
        <taxon>Bacteria</taxon>
        <taxon>Bacillati</taxon>
        <taxon>Bacillota</taxon>
        <taxon>Bacilli</taxon>
        <taxon>Bacillales</taxon>
        <taxon>Paenibacillaceae</taxon>
        <taxon>Paenibacillus</taxon>
    </lineage>
</organism>
<evidence type="ECO:0000259" key="3">
    <source>
        <dbReference type="PROSITE" id="PS50043"/>
    </source>
</evidence>
<dbReference type="SUPFAM" id="SSF46894">
    <property type="entry name" value="C-terminal effector domain of the bipartite response regulators"/>
    <property type="match status" value="1"/>
</dbReference>
<dbReference type="InterPro" id="IPR000792">
    <property type="entry name" value="Tscrpt_reg_LuxR_C"/>
</dbReference>
<name>A0ABX3GKC5_9BACL</name>
<evidence type="ECO:0000256" key="1">
    <source>
        <dbReference type="ARBA" id="ARBA00023015"/>
    </source>
</evidence>
<dbReference type="Gene3D" id="1.10.10.10">
    <property type="entry name" value="Winged helix-like DNA-binding domain superfamily/Winged helix DNA-binding domain"/>
    <property type="match status" value="1"/>
</dbReference>
<dbReference type="EMBL" id="MPVP01000243">
    <property type="protein sequence ID" value="OMD19385.1"/>
    <property type="molecule type" value="Genomic_DNA"/>
</dbReference>
<sequence>MTVTYDQTKLWCSAEDLKKEQMDSISSLGKVKSSKAPQRTSAHSFEEIGQESIYHEAMILSLHNEMIKISKYISVDFAAFLTDDMGGILDLYFSSVHIKEEFDKAGIRVGKSFAKQDFGLNGVSLSMEMNSIGVVKGSEHTNSIFSNWNCVCSPLYSDGVIRGYVDISFYKGLQIEFAIPFMQQIAENVTEKWMWSNPEMQLLRLEFSFEQFNLTAREKEVAQMWLCEKSALRISNELGISEGTVRNVVKSIYNKMNVTDRWQFTKKLSFNPVHNPELLYVK</sequence>
<dbReference type="Pfam" id="PF00196">
    <property type="entry name" value="GerE"/>
    <property type="match status" value="1"/>
</dbReference>
<evidence type="ECO:0000313" key="4">
    <source>
        <dbReference type="EMBL" id="OMD19385.1"/>
    </source>
</evidence>
<gene>
    <name evidence="4" type="ORF">BSO21_25705</name>
</gene>
<protein>
    <recommendedName>
        <fullName evidence="3">HTH luxR-type domain-containing protein</fullName>
    </recommendedName>
</protein>
<accession>A0ABX3GKC5</accession>
<comment type="caution">
    <text evidence="4">The sequence shown here is derived from an EMBL/GenBank/DDBJ whole genome shotgun (WGS) entry which is preliminary data.</text>
</comment>
<keyword evidence="1" id="KW-0805">Transcription regulation</keyword>
<evidence type="ECO:0000313" key="5">
    <source>
        <dbReference type="Proteomes" id="UP000187158"/>
    </source>
</evidence>
<dbReference type="PROSITE" id="PS50043">
    <property type="entry name" value="HTH_LUXR_2"/>
    <property type="match status" value="1"/>
</dbReference>
<evidence type="ECO:0000256" key="2">
    <source>
        <dbReference type="ARBA" id="ARBA00023163"/>
    </source>
</evidence>
<proteinExistence type="predicted"/>
<keyword evidence="5" id="KW-1185">Reference proteome</keyword>
<dbReference type="CDD" id="cd06170">
    <property type="entry name" value="LuxR_C_like"/>
    <property type="match status" value="1"/>
</dbReference>
<dbReference type="Proteomes" id="UP000187158">
    <property type="component" value="Unassembled WGS sequence"/>
</dbReference>
<keyword evidence="2" id="KW-0804">Transcription</keyword>
<dbReference type="RefSeq" id="WP_076220106.1">
    <property type="nucleotide sequence ID" value="NZ_MPVM01000005.1"/>
</dbReference>
<dbReference type="SMART" id="SM00421">
    <property type="entry name" value="HTH_LUXR"/>
    <property type="match status" value="1"/>
</dbReference>
<dbReference type="InterPro" id="IPR029016">
    <property type="entry name" value="GAF-like_dom_sf"/>
</dbReference>
<dbReference type="Gene3D" id="3.30.450.40">
    <property type="match status" value="1"/>
</dbReference>